<feature type="transmembrane region" description="Helical" evidence="6">
    <location>
        <begin position="108"/>
        <end position="134"/>
    </location>
</feature>
<dbReference type="SUPFAM" id="SSF103473">
    <property type="entry name" value="MFS general substrate transporter"/>
    <property type="match status" value="1"/>
</dbReference>
<dbReference type="InterPro" id="IPR036259">
    <property type="entry name" value="MFS_trans_sf"/>
</dbReference>
<name>A0A8I0WW92_9GAMM</name>
<reference evidence="8" key="1">
    <citation type="submission" date="2020-11" db="EMBL/GenBank/DDBJ databases">
        <title>Enhanced detection system for hospital associated transmission using whole genome sequencing surveillance.</title>
        <authorList>
            <person name="Harrison L.H."/>
            <person name="Van Tyne D."/>
            <person name="Marsh J.W."/>
            <person name="Griffith M.P."/>
            <person name="Snyder D.J."/>
            <person name="Cooper V.S."/>
            <person name="Mustapha M."/>
        </authorList>
    </citation>
    <scope>NUCLEOTIDE SEQUENCE</scope>
    <source>
        <strain evidence="8">PR00070</strain>
    </source>
</reference>
<feature type="transmembrane region" description="Helical" evidence="6">
    <location>
        <begin position="404"/>
        <end position="423"/>
    </location>
</feature>
<evidence type="ECO:0000256" key="1">
    <source>
        <dbReference type="ARBA" id="ARBA00004141"/>
    </source>
</evidence>
<keyword evidence="2" id="KW-0813">Transport</keyword>
<comment type="subcellular location">
    <subcellularLocation>
        <location evidence="1">Membrane</location>
        <topology evidence="1">Multi-pass membrane protein</topology>
    </subcellularLocation>
</comment>
<evidence type="ECO:0000313" key="9">
    <source>
        <dbReference type="Proteomes" id="UP000612266"/>
    </source>
</evidence>
<dbReference type="InterPro" id="IPR011701">
    <property type="entry name" value="MFS"/>
</dbReference>
<dbReference type="GO" id="GO:0022857">
    <property type="term" value="F:transmembrane transporter activity"/>
    <property type="evidence" value="ECO:0007669"/>
    <property type="project" value="InterPro"/>
</dbReference>
<dbReference type="PROSITE" id="PS50850">
    <property type="entry name" value="MFS"/>
    <property type="match status" value="1"/>
</dbReference>
<feature type="transmembrane region" description="Helical" evidence="6">
    <location>
        <begin position="84"/>
        <end position="102"/>
    </location>
</feature>
<evidence type="ECO:0000256" key="3">
    <source>
        <dbReference type="ARBA" id="ARBA00022692"/>
    </source>
</evidence>
<comment type="caution">
    <text evidence="8">The sequence shown here is derived from an EMBL/GenBank/DDBJ whole genome shotgun (WGS) entry which is preliminary data.</text>
</comment>
<feature type="transmembrane region" description="Helical" evidence="6">
    <location>
        <begin position="56"/>
        <end position="77"/>
    </location>
</feature>
<dbReference type="GO" id="GO:0016020">
    <property type="term" value="C:membrane"/>
    <property type="evidence" value="ECO:0007669"/>
    <property type="project" value="UniProtKB-SubCell"/>
</dbReference>
<feature type="transmembrane region" description="Helical" evidence="6">
    <location>
        <begin position="240"/>
        <end position="263"/>
    </location>
</feature>
<evidence type="ECO:0000256" key="5">
    <source>
        <dbReference type="ARBA" id="ARBA00023136"/>
    </source>
</evidence>
<keyword evidence="3 6" id="KW-0812">Transmembrane</keyword>
<keyword evidence="5 6" id="KW-0472">Membrane</keyword>
<organism evidence="8 9">
    <name type="scientific">Proteus terrae subsp. cibarius</name>
    <dbReference type="NCBI Taxonomy" id="626774"/>
    <lineage>
        <taxon>Bacteria</taxon>
        <taxon>Pseudomonadati</taxon>
        <taxon>Pseudomonadota</taxon>
        <taxon>Gammaproteobacteria</taxon>
        <taxon>Enterobacterales</taxon>
        <taxon>Morganellaceae</taxon>
        <taxon>Proteus</taxon>
    </lineage>
</organism>
<evidence type="ECO:0000259" key="7">
    <source>
        <dbReference type="PROSITE" id="PS50850"/>
    </source>
</evidence>
<feature type="transmembrane region" description="Helical" evidence="6">
    <location>
        <begin position="316"/>
        <end position="335"/>
    </location>
</feature>
<keyword evidence="4 6" id="KW-1133">Transmembrane helix</keyword>
<dbReference type="Pfam" id="PF07690">
    <property type="entry name" value="MFS_1"/>
    <property type="match status" value="1"/>
</dbReference>
<dbReference type="Proteomes" id="UP000612266">
    <property type="component" value="Unassembled WGS sequence"/>
</dbReference>
<evidence type="ECO:0000256" key="2">
    <source>
        <dbReference type="ARBA" id="ARBA00022448"/>
    </source>
</evidence>
<dbReference type="InterPro" id="IPR020846">
    <property type="entry name" value="MFS_dom"/>
</dbReference>
<feature type="transmembrane region" description="Helical" evidence="6">
    <location>
        <begin position="141"/>
        <end position="163"/>
    </location>
</feature>
<dbReference type="EMBL" id="JADSJR010000028">
    <property type="protein sequence ID" value="MBG2915912.1"/>
    <property type="molecule type" value="Genomic_DNA"/>
</dbReference>
<evidence type="ECO:0000256" key="6">
    <source>
        <dbReference type="SAM" id="Phobius"/>
    </source>
</evidence>
<feature type="transmembrane region" description="Helical" evidence="6">
    <location>
        <begin position="476"/>
        <end position="494"/>
    </location>
</feature>
<gene>
    <name evidence="8" type="ORF">I4901_16200</name>
</gene>
<feature type="transmembrane region" description="Helical" evidence="6">
    <location>
        <begin position="342"/>
        <end position="365"/>
    </location>
</feature>
<protein>
    <submittedName>
        <fullName evidence="8">MFS transporter</fullName>
    </submittedName>
</protein>
<feature type="domain" description="Major facilitator superfamily (MFS) profile" evidence="7">
    <location>
        <begin position="18"/>
        <end position="499"/>
    </location>
</feature>
<dbReference type="PANTHER" id="PTHR42718">
    <property type="entry name" value="MAJOR FACILITATOR SUPERFAMILY MULTIDRUG TRANSPORTER MFSC"/>
    <property type="match status" value="1"/>
</dbReference>
<feature type="transmembrane region" description="Helical" evidence="6">
    <location>
        <begin position="16"/>
        <end position="36"/>
    </location>
</feature>
<accession>A0A8I0WW92</accession>
<proteinExistence type="predicted"/>
<dbReference type="PANTHER" id="PTHR42718:SF9">
    <property type="entry name" value="MAJOR FACILITATOR SUPERFAMILY MULTIDRUG TRANSPORTER MFSC"/>
    <property type="match status" value="1"/>
</dbReference>
<sequence>MVTLNFLSGAQENRPLFIVFSVFFGAILSTLFIRMFSISLADLRGIFALDVVQGSWLNVAINSAQLISMTLVPWFMVIYGAEKILISSSLLLFVCCIFVSSYGDFIGLPFLLILHFLIGFCLGVYLPMTISLALRSLNPNVWLIVMAAYSLRVSVGMDAGIGISGSIFEILNWRWLYWISMLFSLAIMFFAWRGMPISPINKEQLAQSDWGGMTLKCLGLTLLYISVVQGELLGWWDSGLIISCLLGSAILILTFIIRAVTYSKSFGYLNWLTNYNLRVCFVIACLYGFLMLPNSLFVPSFLSIVAGLKAQQIGEISNVGFITYLLCSPLAIIIARRLEPRLVMMIGMTIIGVSCLLGHQITYQWRSDDFFLLMVIQAIGECLLLIGLIASFVTNIKPNEALHLGAYISIARVLMPALAGALMNTYLRISYDTHQGSLRGYVQTGEQKLLGNGIDNVQDVMALITRESHVASFIDGFHLITWFVVLGLICLFFLKPSPANPIVPTLFTIQK</sequence>
<evidence type="ECO:0000256" key="4">
    <source>
        <dbReference type="ARBA" id="ARBA00022989"/>
    </source>
</evidence>
<dbReference type="AlphaFoldDB" id="A0A8I0WW92"/>
<feature type="transmembrane region" description="Helical" evidence="6">
    <location>
        <begin position="371"/>
        <end position="392"/>
    </location>
</feature>
<feature type="transmembrane region" description="Helical" evidence="6">
    <location>
        <begin position="213"/>
        <end position="234"/>
    </location>
</feature>
<feature type="transmembrane region" description="Helical" evidence="6">
    <location>
        <begin position="275"/>
        <end position="296"/>
    </location>
</feature>
<feature type="transmembrane region" description="Helical" evidence="6">
    <location>
        <begin position="175"/>
        <end position="192"/>
    </location>
</feature>
<dbReference type="Gene3D" id="1.20.1250.20">
    <property type="entry name" value="MFS general substrate transporter like domains"/>
    <property type="match status" value="2"/>
</dbReference>
<dbReference type="RefSeq" id="WP_196563962.1">
    <property type="nucleotide sequence ID" value="NZ_JADSJR010000028.1"/>
</dbReference>
<evidence type="ECO:0000313" key="8">
    <source>
        <dbReference type="EMBL" id="MBG2915912.1"/>
    </source>
</evidence>